<name>A0A914W2Y7_9BILA</name>
<protein>
    <submittedName>
        <fullName evidence="3">Uncharacterized protein</fullName>
    </submittedName>
</protein>
<evidence type="ECO:0000313" key="3">
    <source>
        <dbReference type="WBParaSite" id="PSAMB.scaffold3054size19864.g21025.t1"/>
    </source>
</evidence>
<keyword evidence="2" id="KW-1185">Reference proteome</keyword>
<evidence type="ECO:0000313" key="2">
    <source>
        <dbReference type="Proteomes" id="UP000887566"/>
    </source>
</evidence>
<organism evidence="2 3">
    <name type="scientific">Plectus sambesii</name>
    <dbReference type="NCBI Taxonomy" id="2011161"/>
    <lineage>
        <taxon>Eukaryota</taxon>
        <taxon>Metazoa</taxon>
        <taxon>Ecdysozoa</taxon>
        <taxon>Nematoda</taxon>
        <taxon>Chromadorea</taxon>
        <taxon>Plectida</taxon>
        <taxon>Plectina</taxon>
        <taxon>Plectoidea</taxon>
        <taxon>Plectidae</taxon>
        <taxon>Plectus</taxon>
    </lineage>
</organism>
<reference evidence="3" key="1">
    <citation type="submission" date="2022-11" db="UniProtKB">
        <authorList>
            <consortium name="WormBaseParasite"/>
        </authorList>
    </citation>
    <scope>IDENTIFICATION</scope>
</reference>
<sequence>MPFQKNAKERSLFPSPDIFHPAAQAELRESRGDESRILSASRRERKRRLSEVPQPTTPATMTPIVTAAADRISPDSICSLIEFDGEFDPDRLITCSNDSDFLMS</sequence>
<dbReference type="AlphaFoldDB" id="A0A914W2Y7"/>
<feature type="compositionally biased region" description="Basic and acidic residues" evidence="1">
    <location>
        <begin position="26"/>
        <end position="36"/>
    </location>
</feature>
<feature type="region of interest" description="Disordered" evidence="1">
    <location>
        <begin position="25"/>
        <end position="62"/>
    </location>
</feature>
<evidence type="ECO:0000256" key="1">
    <source>
        <dbReference type="SAM" id="MobiDB-lite"/>
    </source>
</evidence>
<dbReference type="Proteomes" id="UP000887566">
    <property type="component" value="Unplaced"/>
</dbReference>
<dbReference type="WBParaSite" id="PSAMB.scaffold3054size19864.g21025.t1">
    <property type="protein sequence ID" value="PSAMB.scaffold3054size19864.g21025.t1"/>
    <property type="gene ID" value="PSAMB.scaffold3054size19864.g21025"/>
</dbReference>
<accession>A0A914W2Y7</accession>
<proteinExistence type="predicted"/>